<feature type="domain" description="EF-hand" evidence="3">
    <location>
        <begin position="81"/>
        <end position="116"/>
    </location>
</feature>
<accession>A0AAW1KYA4</accession>
<dbReference type="Gene3D" id="1.10.238.10">
    <property type="entry name" value="EF-hand"/>
    <property type="match status" value="3"/>
</dbReference>
<dbReference type="PROSITE" id="PS00018">
    <property type="entry name" value="EF_HAND_1"/>
    <property type="match status" value="2"/>
</dbReference>
<gene>
    <name evidence="4" type="ORF">RND81_05G151700</name>
</gene>
<dbReference type="GO" id="GO:0005509">
    <property type="term" value="F:calcium ion binding"/>
    <property type="evidence" value="ECO:0007669"/>
    <property type="project" value="InterPro"/>
</dbReference>
<keyword evidence="1" id="KW-0677">Repeat</keyword>
<evidence type="ECO:0000313" key="5">
    <source>
        <dbReference type="Proteomes" id="UP001443914"/>
    </source>
</evidence>
<dbReference type="Pfam" id="PF13499">
    <property type="entry name" value="EF-hand_7"/>
    <property type="match status" value="1"/>
</dbReference>
<dbReference type="PANTHER" id="PTHR23048:SF0">
    <property type="entry name" value="CALMODULIN LIKE 3"/>
    <property type="match status" value="1"/>
</dbReference>
<dbReference type="InterPro" id="IPR011992">
    <property type="entry name" value="EF-hand-dom_pair"/>
</dbReference>
<proteinExistence type="predicted"/>
<evidence type="ECO:0000313" key="4">
    <source>
        <dbReference type="EMBL" id="KAK9725538.1"/>
    </source>
</evidence>
<dbReference type="Proteomes" id="UP001443914">
    <property type="component" value="Unassembled WGS sequence"/>
</dbReference>
<feature type="domain" description="EF-hand" evidence="3">
    <location>
        <begin position="117"/>
        <end position="149"/>
    </location>
</feature>
<evidence type="ECO:0000259" key="3">
    <source>
        <dbReference type="PROSITE" id="PS50222"/>
    </source>
</evidence>
<dbReference type="GO" id="GO:0016460">
    <property type="term" value="C:myosin II complex"/>
    <property type="evidence" value="ECO:0007669"/>
    <property type="project" value="TreeGrafter"/>
</dbReference>
<dbReference type="InterPro" id="IPR018247">
    <property type="entry name" value="EF_Hand_1_Ca_BS"/>
</dbReference>
<dbReference type="EMBL" id="JBDFQZ010000005">
    <property type="protein sequence ID" value="KAK9725538.1"/>
    <property type="molecule type" value="Genomic_DNA"/>
</dbReference>
<dbReference type="CDD" id="cd00051">
    <property type="entry name" value="EFh"/>
    <property type="match status" value="1"/>
</dbReference>
<dbReference type="InterPro" id="IPR002048">
    <property type="entry name" value="EF_hand_dom"/>
</dbReference>
<keyword evidence="2" id="KW-0106">Calcium</keyword>
<dbReference type="SMART" id="SM00054">
    <property type="entry name" value="EFh"/>
    <property type="match status" value="2"/>
</dbReference>
<dbReference type="SUPFAM" id="SSF47473">
    <property type="entry name" value="EF-hand"/>
    <property type="match status" value="1"/>
</dbReference>
<evidence type="ECO:0000256" key="1">
    <source>
        <dbReference type="ARBA" id="ARBA00022737"/>
    </source>
</evidence>
<keyword evidence="5" id="KW-1185">Reference proteome</keyword>
<protein>
    <recommendedName>
        <fullName evidence="3">EF-hand domain-containing protein</fullName>
    </recommendedName>
</protein>
<comment type="caution">
    <text evidence="4">The sequence shown here is derived from an EMBL/GenBank/DDBJ whole genome shotgun (WGS) entry which is preliminary data.</text>
</comment>
<dbReference type="InterPro" id="IPR050230">
    <property type="entry name" value="CALM/Myosin/TropC-like"/>
</dbReference>
<dbReference type="FunFam" id="1.10.238.10:FF:000001">
    <property type="entry name" value="Calmodulin 1"/>
    <property type="match status" value="1"/>
</dbReference>
<reference evidence="4" key="1">
    <citation type="submission" date="2024-03" db="EMBL/GenBank/DDBJ databases">
        <title>WGS assembly of Saponaria officinalis var. Norfolk2.</title>
        <authorList>
            <person name="Jenkins J."/>
            <person name="Shu S."/>
            <person name="Grimwood J."/>
            <person name="Barry K."/>
            <person name="Goodstein D."/>
            <person name="Schmutz J."/>
            <person name="Leebens-Mack J."/>
            <person name="Osbourn A."/>
        </authorList>
    </citation>
    <scope>NUCLEOTIDE SEQUENCE [LARGE SCALE GENOMIC DNA]</scope>
    <source>
        <strain evidence="4">JIC</strain>
    </source>
</reference>
<dbReference type="PANTHER" id="PTHR23048">
    <property type="entry name" value="MYOSIN LIGHT CHAIN 1, 3"/>
    <property type="match status" value="1"/>
</dbReference>
<organism evidence="4 5">
    <name type="scientific">Saponaria officinalis</name>
    <name type="common">Common soapwort</name>
    <name type="synonym">Lychnis saponaria</name>
    <dbReference type="NCBI Taxonomy" id="3572"/>
    <lineage>
        <taxon>Eukaryota</taxon>
        <taxon>Viridiplantae</taxon>
        <taxon>Streptophyta</taxon>
        <taxon>Embryophyta</taxon>
        <taxon>Tracheophyta</taxon>
        <taxon>Spermatophyta</taxon>
        <taxon>Magnoliopsida</taxon>
        <taxon>eudicotyledons</taxon>
        <taxon>Gunneridae</taxon>
        <taxon>Pentapetalae</taxon>
        <taxon>Caryophyllales</taxon>
        <taxon>Caryophyllaceae</taxon>
        <taxon>Caryophylleae</taxon>
        <taxon>Saponaria</taxon>
    </lineage>
</organism>
<name>A0AAW1KYA4_SAPOF</name>
<dbReference type="PROSITE" id="PS50222">
    <property type="entry name" value="EF_HAND_2"/>
    <property type="match status" value="2"/>
</dbReference>
<sequence>MGEVIGEENVVPFQEPFCIVHKSTDVGSITAEELAIVIRSLDQNPSEEEVQDLMNDVDTDWNCSEVAELLTLMAQSFKETENEDEFKEAFNVFDKDQNGYISATELRNVMINLGEKLTEEEAQLMIKEADLDGDGQVNYEDFVQMMRAL</sequence>
<evidence type="ECO:0000256" key="2">
    <source>
        <dbReference type="ARBA" id="ARBA00022837"/>
    </source>
</evidence>
<dbReference type="AlphaFoldDB" id="A0AAW1KYA4"/>